<comment type="caution">
    <text evidence="9">The sequence shown here is derived from an EMBL/GenBank/DDBJ whole genome shotgun (WGS) entry which is preliminary data.</text>
</comment>
<evidence type="ECO:0000313" key="9">
    <source>
        <dbReference type="EMBL" id="MXV15232.1"/>
    </source>
</evidence>
<proteinExistence type="inferred from homology"/>
<sequence>MQSSTQLLLGYYGDDFTGSTDAMEMLSRSGVRTVLFITPPSAETLRNYPGIRAFGVAGLSRSLEPEDMASELSSAFWKMRQTGARHIHYKVCSTFDSSPAIGNIGTAIETGTALFPGRYVPLLVAAPTLGRYCVFGNLFASVGIGSAGEIFRLDRHPSMKNHPVTPADEADLRVHLGKQTGKKIGLVDILDLGKQTHEVRGLIDARLKAGHRIILFDGLYDDQLRVTGEVIDQEAEDSRQPFFSVGSSGIEMALGKYWTSRGMLTPPVYWPNPAAQKAILVISGSCSPVTARQIGTAVQSGFAEISLEPAEMLTDDPQAVNVPGLKIAGWLKNGTSVIVHTSKGIDDDRIARSRALFASRGIPKSHTSRIYGTVLGNIARAVVQHGDVSRIVIAGGDTSSFAARAMGIEAVEMIAPLSPGAPLCKAYAPGSPLDGKEVVFKGGQVGGDHYFIDILNGKI</sequence>
<keyword evidence="4 9" id="KW-0418">Kinase</keyword>
<evidence type="ECO:0000256" key="5">
    <source>
        <dbReference type="ARBA" id="ARBA00022840"/>
    </source>
</evidence>
<dbReference type="RefSeq" id="WP_160906237.1">
    <property type="nucleotide sequence ID" value="NZ_WVHS01000002.1"/>
</dbReference>
<dbReference type="AlphaFoldDB" id="A0A7K1XW70"/>
<dbReference type="InterPro" id="IPR010737">
    <property type="entry name" value="4-carb_acid_sugar_kinase_N"/>
</dbReference>
<reference evidence="9 10" key="1">
    <citation type="submission" date="2019-11" db="EMBL/GenBank/DDBJ databases">
        <title>Pedobacter sp. HMF7056 Genome sequencing and assembly.</title>
        <authorList>
            <person name="Kang H."/>
            <person name="Kim H."/>
            <person name="Joh K."/>
        </authorList>
    </citation>
    <scope>NUCLEOTIDE SEQUENCE [LARGE SCALE GENOMIC DNA]</scope>
    <source>
        <strain evidence="9 10">HMF7056</strain>
    </source>
</reference>
<evidence type="ECO:0000259" key="7">
    <source>
        <dbReference type="Pfam" id="PF07005"/>
    </source>
</evidence>
<feature type="domain" description="Four-carbon acid sugar kinase nucleotide binding" evidence="8">
    <location>
        <begin position="280"/>
        <end position="451"/>
    </location>
</feature>
<keyword evidence="6" id="KW-0119">Carbohydrate metabolism</keyword>
<evidence type="ECO:0000313" key="10">
    <source>
        <dbReference type="Proteomes" id="UP000451233"/>
    </source>
</evidence>
<dbReference type="InterPro" id="IPR037051">
    <property type="entry name" value="4-carb_acid_sugar_kinase_N_sf"/>
</dbReference>
<evidence type="ECO:0000256" key="2">
    <source>
        <dbReference type="ARBA" id="ARBA00022679"/>
    </source>
</evidence>
<evidence type="ECO:0000256" key="6">
    <source>
        <dbReference type="ARBA" id="ARBA00023277"/>
    </source>
</evidence>
<evidence type="ECO:0000259" key="8">
    <source>
        <dbReference type="Pfam" id="PF17042"/>
    </source>
</evidence>
<dbReference type="Pfam" id="PF07005">
    <property type="entry name" value="SBD_N"/>
    <property type="match status" value="1"/>
</dbReference>
<comment type="similarity">
    <text evidence="1">Belongs to the four-carbon acid sugar kinase family.</text>
</comment>
<dbReference type="Gene3D" id="3.40.980.20">
    <property type="entry name" value="Four-carbon acid sugar kinase, nucleotide binding domain"/>
    <property type="match status" value="1"/>
</dbReference>
<dbReference type="SUPFAM" id="SSF142764">
    <property type="entry name" value="YgbK-like"/>
    <property type="match status" value="1"/>
</dbReference>
<name>A0A7K1XW70_9SPHI</name>
<evidence type="ECO:0000256" key="4">
    <source>
        <dbReference type="ARBA" id="ARBA00022777"/>
    </source>
</evidence>
<accession>A0A7K1XW70</accession>
<evidence type="ECO:0000256" key="3">
    <source>
        <dbReference type="ARBA" id="ARBA00022741"/>
    </source>
</evidence>
<gene>
    <name evidence="9" type="ORF">GS398_07960</name>
</gene>
<protein>
    <submittedName>
        <fullName evidence="9">Four-carbon acid sugar kinase family protein</fullName>
    </submittedName>
</protein>
<keyword evidence="10" id="KW-1185">Reference proteome</keyword>
<feature type="domain" description="Four-carbon acid sugar kinase N-terminal" evidence="7">
    <location>
        <begin position="9"/>
        <end position="254"/>
    </location>
</feature>
<keyword evidence="3" id="KW-0547">Nucleotide-binding</keyword>
<dbReference type="GO" id="GO:0016301">
    <property type="term" value="F:kinase activity"/>
    <property type="evidence" value="ECO:0007669"/>
    <property type="project" value="UniProtKB-KW"/>
</dbReference>
<keyword evidence="5" id="KW-0067">ATP-binding</keyword>
<dbReference type="Gene3D" id="3.40.50.10840">
    <property type="entry name" value="Putative sugar-binding, N-terminal domain"/>
    <property type="match status" value="1"/>
</dbReference>
<dbReference type="InterPro" id="IPR031475">
    <property type="entry name" value="NBD_C"/>
</dbReference>
<organism evidence="9 10">
    <name type="scientific">Hufsiella ginkgonis</name>
    <dbReference type="NCBI Taxonomy" id="2695274"/>
    <lineage>
        <taxon>Bacteria</taxon>
        <taxon>Pseudomonadati</taxon>
        <taxon>Bacteroidota</taxon>
        <taxon>Sphingobacteriia</taxon>
        <taxon>Sphingobacteriales</taxon>
        <taxon>Sphingobacteriaceae</taxon>
        <taxon>Hufsiella</taxon>
    </lineage>
</organism>
<dbReference type="Proteomes" id="UP000451233">
    <property type="component" value="Unassembled WGS sequence"/>
</dbReference>
<dbReference type="EMBL" id="WVHS01000002">
    <property type="protein sequence ID" value="MXV15232.1"/>
    <property type="molecule type" value="Genomic_DNA"/>
</dbReference>
<evidence type="ECO:0000256" key="1">
    <source>
        <dbReference type="ARBA" id="ARBA00005715"/>
    </source>
</evidence>
<dbReference type="InterPro" id="IPR042213">
    <property type="entry name" value="NBD_C_sf"/>
</dbReference>
<keyword evidence="2" id="KW-0808">Transferase</keyword>
<dbReference type="GO" id="GO:0005524">
    <property type="term" value="F:ATP binding"/>
    <property type="evidence" value="ECO:0007669"/>
    <property type="project" value="UniProtKB-KW"/>
</dbReference>
<dbReference type="Pfam" id="PF17042">
    <property type="entry name" value="NBD_C"/>
    <property type="match status" value="1"/>
</dbReference>